<dbReference type="Gene3D" id="1.10.510.10">
    <property type="entry name" value="Transferase(Phosphotransferase) domain 1"/>
    <property type="match status" value="1"/>
</dbReference>
<evidence type="ECO:0000256" key="5">
    <source>
        <dbReference type="ARBA" id="ARBA00022840"/>
    </source>
</evidence>
<gene>
    <name evidence="9" type="ORF">CSSPJE1EN1_LOCUS9989</name>
</gene>
<dbReference type="Gene3D" id="3.30.200.20">
    <property type="entry name" value="Phosphorylase Kinase, domain 1"/>
    <property type="match status" value="1"/>
</dbReference>
<dbReference type="PROSITE" id="PS00108">
    <property type="entry name" value="PROTEIN_KINASE_ST"/>
    <property type="match status" value="1"/>
</dbReference>
<name>A0ABP0WEE8_9BRYO</name>
<dbReference type="SUPFAM" id="SSF56112">
    <property type="entry name" value="Protein kinase-like (PK-like)"/>
    <property type="match status" value="1"/>
</dbReference>
<evidence type="ECO:0000256" key="3">
    <source>
        <dbReference type="ARBA" id="ARBA00022741"/>
    </source>
</evidence>
<dbReference type="InterPro" id="IPR051681">
    <property type="entry name" value="Ser/Thr_Kinases-Pseudokinases"/>
</dbReference>
<keyword evidence="1" id="KW-0723">Serine/threonine-protein kinase</keyword>
<dbReference type="Proteomes" id="UP001497444">
    <property type="component" value="Chromosome 16"/>
</dbReference>
<dbReference type="InterPro" id="IPR036537">
    <property type="entry name" value="Adaptor_Cbl_N_dom_sf"/>
</dbReference>
<dbReference type="Gene3D" id="1.20.930.20">
    <property type="entry name" value="Adaptor protein Cbl, N-terminal domain"/>
    <property type="match status" value="1"/>
</dbReference>
<keyword evidence="2" id="KW-0808">Transferase</keyword>
<dbReference type="InterPro" id="IPR001245">
    <property type="entry name" value="Ser-Thr/Tyr_kinase_cat_dom"/>
</dbReference>
<evidence type="ECO:0000256" key="4">
    <source>
        <dbReference type="ARBA" id="ARBA00022777"/>
    </source>
</evidence>
<dbReference type="InterPro" id="IPR000719">
    <property type="entry name" value="Prot_kinase_dom"/>
</dbReference>
<keyword evidence="5 6" id="KW-0067">ATP-binding</keyword>
<dbReference type="PANTHER" id="PTHR44329">
    <property type="entry name" value="SERINE/THREONINE-PROTEIN KINASE TNNI3K-RELATED"/>
    <property type="match status" value="1"/>
</dbReference>
<evidence type="ECO:0000313" key="10">
    <source>
        <dbReference type="Proteomes" id="UP001497444"/>
    </source>
</evidence>
<feature type="binding site" evidence="6">
    <location>
        <position position="218"/>
    </location>
    <ligand>
        <name>ATP</name>
        <dbReference type="ChEBI" id="CHEBI:30616"/>
    </ligand>
</feature>
<evidence type="ECO:0000256" key="6">
    <source>
        <dbReference type="PROSITE-ProRule" id="PRU10141"/>
    </source>
</evidence>
<protein>
    <recommendedName>
        <fullName evidence="8">Protein kinase domain-containing protein</fullName>
    </recommendedName>
</protein>
<reference evidence="9" key="1">
    <citation type="submission" date="2024-02" db="EMBL/GenBank/DDBJ databases">
        <authorList>
            <consortium name="ELIXIR-Norway"/>
            <consortium name="Elixir Norway"/>
        </authorList>
    </citation>
    <scope>NUCLEOTIDE SEQUENCE</scope>
</reference>
<dbReference type="PROSITE" id="PS00107">
    <property type="entry name" value="PROTEIN_KINASE_ATP"/>
    <property type="match status" value="1"/>
</dbReference>
<keyword evidence="4" id="KW-0418">Kinase</keyword>
<evidence type="ECO:0000313" key="9">
    <source>
        <dbReference type="EMBL" id="CAK9264511.1"/>
    </source>
</evidence>
<dbReference type="InterPro" id="IPR017441">
    <property type="entry name" value="Protein_kinase_ATP_BS"/>
</dbReference>
<keyword evidence="10" id="KW-1185">Reference proteome</keyword>
<accession>A0ABP0WEE8</accession>
<proteinExistence type="predicted"/>
<evidence type="ECO:0000256" key="1">
    <source>
        <dbReference type="ARBA" id="ARBA00022527"/>
    </source>
</evidence>
<feature type="domain" description="Protein kinase" evidence="8">
    <location>
        <begin position="191"/>
        <end position="505"/>
    </location>
</feature>
<sequence length="528" mass="59506">MEQFQDHVNQVQSIVTAISEGAEASVINSHQCKRLASLYKEISGFVQQLCEHPELSSPWLNELIHLLEKGKILVLQYSSAQWFELLFTRGNKQEAFKEIHYELQPYMTSLIDLSQTKVCLKRPLNEEEMNSFHEKDVIEDHAEMLAKLVDLEKSVHIANMKLKQENPTQIGEATQSRDELPFNMQIDPWEIDIAKEIGKGAYGLVHEVYWFGCKLAGKIIQTGDIDVLQKEVGILSKLRHPHIVQLVGFSIANGSSMILMEHMDGDLRHLIEQRDSKPFANDVAIDIIFQIATGMAYLHNQGVFHGDLKASNVLVIHRGGHIEVKIADFGVSQSVQLTRRHGTRLQKDGMYSNSSFSGTVGTTCWRAPEVFPLQGKKKKPKNIIEDEALRDREKFALHEQDNGGMPNNLSPHDGGKNESSLKEPTYTAKADVYSFGMTCYEILTGKTPFSGLQPSAVYGKVLAGERPKLPGHIDTRLSSLIQMCWDTDAEKRPTFSEICSCLQTLKVSQLQNPKKIAKRRRIKQCTIS</sequence>
<dbReference type="Pfam" id="PF07714">
    <property type="entry name" value="PK_Tyr_Ser-Thr"/>
    <property type="match status" value="1"/>
</dbReference>
<feature type="region of interest" description="Disordered" evidence="7">
    <location>
        <begin position="398"/>
        <end position="421"/>
    </location>
</feature>
<dbReference type="SMART" id="SM00220">
    <property type="entry name" value="S_TKc"/>
    <property type="match status" value="1"/>
</dbReference>
<dbReference type="Pfam" id="PF00069">
    <property type="entry name" value="Pkinase"/>
    <property type="match status" value="1"/>
</dbReference>
<evidence type="ECO:0000256" key="7">
    <source>
        <dbReference type="SAM" id="MobiDB-lite"/>
    </source>
</evidence>
<evidence type="ECO:0000256" key="2">
    <source>
        <dbReference type="ARBA" id="ARBA00022679"/>
    </source>
</evidence>
<dbReference type="EMBL" id="OZ020111">
    <property type="protein sequence ID" value="CAK9264511.1"/>
    <property type="molecule type" value="Genomic_DNA"/>
</dbReference>
<dbReference type="InterPro" id="IPR008271">
    <property type="entry name" value="Ser/Thr_kinase_AS"/>
</dbReference>
<keyword evidence="3 6" id="KW-0547">Nucleotide-binding</keyword>
<dbReference type="PROSITE" id="PS50011">
    <property type="entry name" value="PROTEIN_KINASE_DOM"/>
    <property type="match status" value="1"/>
</dbReference>
<evidence type="ECO:0000259" key="8">
    <source>
        <dbReference type="PROSITE" id="PS50011"/>
    </source>
</evidence>
<dbReference type="PANTHER" id="PTHR44329:SF260">
    <property type="entry name" value="PROTEIN KINASE DOMAIN-CONTAINING PROTEIN"/>
    <property type="match status" value="1"/>
</dbReference>
<dbReference type="InterPro" id="IPR011009">
    <property type="entry name" value="Kinase-like_dom_sf"/>
</dbReference>
<organism evidence="9 10">
    <name type="scientific">Sphagnum jensenii</name>
    <dbReference type="NCBI Taxonomy" id="128206"/>
    <lineage>
        <taxon>Eukaryota</taxon>
        <taxon>Viridiplantae</taxon>
        <taxon>Streptophyta</taxon>
        <taxon>Embryophyta</taxon>
        <taxon>Bryophyta</taxon>
        <taxon>Sphagnophytina</taxon>
        <taxon>Sphagnopsida</taxon>
        <taxon>Sphagnales</taxon>
        <taxon>Sphagnaceae</taxon>
        <taxon>Sphagnum</taxon>
    </lineage>
</organism>